<dbReference type="InterPro" id="IPR055170">
    <property type="entry name" value="GFO_IDH_MocA-like_dom"/>
</dbReference>
<evidence type="ECO:0000256" key="1">
    <source>
        <dbReference type="SAM" id="MobiDB-lite"/>
    </source>
</evidence>
<dbReference type="SUPFAM" id="SSF55347">
    <property type="entry name" value="Glyceraldehyde-3-phosphate dehydrogenase-like, C-terminal domain"/>
    <property type="match status" value="1"/>
</dbReference>
<name>A0A0B3RYS6_9RHOB</name>
<feature type="domain" description="Gfo/Idh/MocA-like oxidoreductase N-terminal" evidence="2">
    <location>
        <begin position="9"/>
        <end position="120"/>
    </location>
</feature>
<dbReference type="AlphaFoldDB" id="A0A0B3RYS6"/>
<dbReference type="EMBL" id="JSUQ01000014">
    <property type="protein sequence ID" value="KHQ51878.1"/>
    <property type="molecule type" value="Genomic_DNA"/>
</dbReference>
<dbReference type="RefSeq" id="WP_043144056.1">
    <property type="nucleotide sequence ID" value="NZ_JSUQ01000014.1"/>
</dbReference>
<protein>
    <submittedName>
        <fullName evidence="4">Oxidoreductase, Gfo/Idh/MocA family protein</fullName>
    </submittedName>
</protein>
<feature type="domain" description="GFO/IDH/MocA-like oxidoreductase" evidence="3">
    <location>
        <begin position="137"/>
        <end position="261"/>
    </location>
</feature>
<keyword evidence="5" id="KW-1185">Reference proteome</keyword>
<dbReference type="PANTHER" id="PTHR43377:SF8">
    <property type="entry name" value="BLR3664 PROTEIN"/>
    <property type="match status" value="1"/>
</dbReference>
<dbReference type="Gene3D" id="3.30.360.10">
    <property type="entry name" value="Dihydrodipicolinate Reductase, domain 2"/>
    <property type="match status" value="1"/>
</dbReference>
<dbReference type="OrthoDB" id="9792935at2"/>
<dbReference type="Proteomes" id="UP000030960">
    <property type="component" value="Unassembled WGS sequence"/>
</dbReference>
<dbReference type="STRING" id="561184.SAMN05216376_104313"/>
<sequence length="356" mass="37505">MSVPLPLCIIGAGAIGRRHIEVANASPAIRITAIVEPDPATRATLTTEGLPAVATIDDAPAETRACVIATPTPDHCPSTLAALARGWAVLVEKPIADTLDNAQLMTETAAAKGLPLIVGHHRRCHPFVMATRAALPEIGQLVGLQGMWSPRKHDTYYDVPWRRLPGAGPLATNLSHEIDLLNVFAGLPVEVTALTSNAARGHVIEDTAALAFRFDSGALGSFLISDAGASPWSFEAASAENPAIAASGEDYIRITGTLGALSFPSLTRWGASGPGEVEWSKPLKRFDPPGFDKVDPLLVQIDRFAAFLETGADDVLCQPRDGIAALEMTLATALSGQTHRPVRRGEVPGDFTGVLT</sequence>
<dbReference type="PANTHER" id="PTHR43377">
    <property type="entry name" value="BILIVERDIN REDUCTASE A"/>
    <property type="match status" value="1"/>
</dbReference>
<dbReference type="PATRIC" id="fig|1515334.3.peg.3531"/>
<gene>
    <name evidence="4" type="ORF">OA50_03515</name>
</gene>
<dbReference type="InterPro" id="IPR051450">
    <property type="entry name" value="Gfo/Idh/MocA_Oxidoreductases"/>
</dbReference>
<evidence type="ECO:0000259" key="2">
    <source>
        <dbReference type="Pfam" id="PF01408"/>
    </source>
</evidence>
<dbReference type="InterPro" id="IPR036291">
    <property type="entry name" value="NAD(P)-bd_dom_sf"/>
</dbReference>
<dbReference type="Gene3D" id="3.40.50.720">
    <property type="entry name" value="NAD(P)-binding Rossmann-like Domain"/>
    <property type="match status" value="1"/>
</dbReference>
<evidence type="ECO:0000259" key="3">
    <source>
        <dbReference type="Pfam" id="PF22725"/>
    </source>
</evidence>
<dbReference type="InterPro" id="IPR000683">
    <property type="entry name" value="Gfo/Idh/MocA-like_OxRdtase_N"/>
</dbReference>
<accession>A0A0B3RYS6</accession>
<dbReference type="Pfam" id="PF01408">
    <property type="entry name" value="GFO_IDH_MocA"/>
    <property type="match status" value="1"/>
</dbReference>
<evidence type="ECO:0000313" key="5">
    <source>
        <dbReference type="Proteomes" id="UP000030960"/>
    </source>
</evidence>
<organism evidence="4 5">
    <name type="scientific">Mameliella alba</name>
    <dbReference type="NCBI Taxonomy" id="561184"/>
    <lineage>
        <taxon>Bacteria</taxon>
        <taxon>Pseudomonadati</taxon>
        <taxon>Pseudomonadota</taxon>
        <taxon>Alphaproteobacteria</taxon>
        <taxon>Rhodobacterales</taxon>
        <taxon>Roseobacteraceae</taxon>
        <taxon>Mameliella</taxon>
    </lineage>
</organism>
<comment type="caution">
    <text evidence="4">The sequence shown here is derived from an EMBL/GenBank/DDBJ whole genome shotgun (WGS) entry which is preliminary data.</text>
</comment>
<dbReference type="GO" id="GO:0000166">
    <property type="term" value="F:nucleotide binding"/>
    <property type="evidence" value="ECO:0007669"/>
    <property type="project" value="InterPro"/>
</dbReference>
<dbReference type="Pfam" id="PF22725">
    <property type="entry name" value="GFO_IDH_MocA_C3"/>
    <property type="match status" value="1"/>
</dbReference>
<proteinExistence type="predicted"/>
<reference evidence="4 5" key="1">
    <citation type="submission" date="2014-10" db="EMBL/GenBank/DDBJ databases">
        <title>Genome sequence of Ponticoccus sp. strain UMTAT08 isolated from clonal culture of toxic dinoflagellate Alexandrium tamiyavanichii.</title>
        <authorList>
            <person name="Gan H.Y."/>
            <person name="Muhd D.-D."/>
            <person name="Mohd Noor M.E."/>
            <person name="Yeong Y.S."/>
            <person name="Usup G."/>
        </authorList>
    </citation>
    <scope>NUCLEOTIDE SEQUENCE [LARGE SCALE GENOMIC DNA]</scope>
    <source>
        <strain evidence="4 5">UMTAT08</strain>
    </source>
</reference>
<feature type="region of interest" description="Disordered" evidence="1">
    <location>
        <begin position="337"/>
        <end position="356"/>
    </location>
</feature>
<evidence type="ECO:0000313" key="4">
    <source>
        <dbReference type="EMBL" id="KHQ51878.1"/>
    </source>
</evidence>
<dbReference type="SUPFAM" id="SSF51735">
    <property type="entry name" value="NAD(P)-binding Rossmann-fold domains"/>
    <property type="match status" value="1"/>
</dbReference>